<dbReference type="PROSITE" id="PS50835">
    <property type="entry name" value="IG_LIKE"/>
    <property type="match status" value="1"/>
</dbReference>
<evidence type="ECO:0000259" key="1">
    <source>
        <dbReference type="PROSITE" id="PS50835"/>
    </source>
</evidence>
<accession>A0A0B7BYN3</accession>
<feature type="domain" description="Ig-like" evidence="1">
    <location>
        <begin position="43"/>
        <end position="134"/>
    </location>
</feature>
<dbReference type="InterPro" id="IPR036179">
    <property type="entry name" value="Ig-like_dom_sf"/>
</dbReference>
<protein>
    <recommendedName>
        <fullName evidence="1">Ig-like domain-containing protein</fullName>
    </recommendedName>
</protein>
<gene>
    <name evidence="2" type="primary">ORF215837</name>
</gene>
<dbReference type="AlphaFoldDB" id="A0A0B7BYN3"/>
<organism evidence="2">
    <name type="scientific">Arion vulgaris</name>
    <dbReference type="NCBI Taxonomy" id="1028688"/>
    <lineage>
        <taxon>Eukaryota</taxon>
        <taxon>Metazoa</taxon>
        <taxon>Spiralia</taxon>
        <taxon>Lophotrochozoa</taxon>
        <taxon>Mollusca</taxon>
        <taxon>Gastropoda</taxon>
        <taxon>Heterobranchia</taxon>
        <taxon>Euthyneura</taxon>
        <taxon>Panpulmonata</taxon>
        <taxon>Eupulmonata</taxon>
        <taxon>Stylommatophora</taxon>
        <taxon>Helicina</taxon>
        <taxon>Arionoidea</taxon>
        <taxon>Arionidae</taxon>
        <taxon>Arion</taxon>
    </lineage>
</organism>
<feature type="non-terminal residue" evidence="2">
    <location>
        <position position="176"/>
    </location>
</feature>
<dbReference type="InterPro" id="IPR007110">
    <property type="entry name" value="Ig-like_dom"/>
</dbReference>
<dbReference type="InterPro" id="IPR013783">
    <property type="entry name" value="Ig-like_fold"/>
</dbReference>
<name>A0A0B7BYN3_9EUPU</name>
<proteinExistence type="predicted"/>
<sequence length="176" mass="19428">LTLRFKNIAATDAGTFKCYTQASLVAIADCGQLLIIIRKPNPPTVKILPSSNVVVGSRLELLCETHTTSLPPNHGLASEIWWYDQSGQTVRTSQRIGVSAQGQLVIQPLERADKSLKFYCISADNAGDISKRLTSDQSALYEVNPEYKPAPQDFKLTPSFQNDETIDKVIGERLSY</sequence>
<dbReference type="SUPFAM" id="SSF48726">
    <property type="entry name" value="Immunoglobulin"/>
    <property type="match status" value="1"/>
</dbReference>
<dbReference type="Gene3D" id="2.60.40.10">
    <property type="entry name" value="Immunoglobulins"/>
    <property type="match status" value="1"/>
</dbReference>
<reference evidence="2" key="1">
    <citation type="submission" date="2014-12" db="EMBL/GenBank/DDBJ databases">
        <title>Insight into the proteome of Arion vulgaris.</title>
        <authorList>
            <person name="Aradska J."/>
            <person name="Bulat T."/>
            <person name="Smidak R."/>
            <person name="Sarate P."/>
            <person name="Gangsoo J."/>
            <person name="Sialana F."/>
            <person name="Bilban M."/>
            <person name="Lubec G."/>
        </authorList>
    </citation>
    <scope>NUCLEOTIDE SEQUENCE</scope>
    <source>
        <tissue evidence="2">Skin</tissue>
    </source>
</reference>
<dbReference type="EMBL" id="HACG01050586">
    <property type="protein sequence ID" value="CEK97451.1"/>
    <property type="molecule type" value="Transcribed_RNA"/>
</dbReference>
<feature type="non-terminal residue" evidence="2">
    <location>
        <position position="1"/>
    </location>
</feature>
<evidence type="ECO:0000313" key="2">
    <source>
        <dbReference type="EMBL" id="CEK97451.1"/>
    </source>
</evidence>